<dbReference type="EMBL" id="LT629750">
    <property type="protein sequence ID" value="SDR94501.1"/>
    <property type="molecule type" value="Genomic_DNA"/>
</dbReference>
<evidence type="ECO:0000313" key="3">
    <source>
        <dbReference type="Proteomes" id="UP000243904"/>
    </source>
</evidence>
<feature type="signal peptide" evidence="1">
    <location>
        <begin position="1"/>
        <end position="20"/>
    </location>
</feature>
<dbReference type="InterPro" id="IPR029045">
    <property type="entry name" value="ClpP/crotonase-like_dom_sf"/>
</dbReference>
<protein>
    <submittedName>
        <fullName evidence="2">Uncharacterized protein</fullName>
    </submittedName>
</protein>
<proteinExistence type="predicted"/>
<evidence type="ECO:0000313" key="2">
    <source>
        <dbReference type="EMBL" id="SDR94501.1"/>
    </source>
</evidence>
<dbReference type="Gene3D" id="3.90.226.10">
    <property type="entry name" value="2-enoyl-CoA Hydratase, Chain A, domain 1"/>
    <property type="match status" value="1"/>
</dbReference>
<dbReference type="AlphaFoldDB" id="A0A1H1N5S7"/>
<reference evidence="3" key="1">
    <citation type="submission" date="2016-10" db="EMBL/GenBank/DDBJ databases">
        <authorList>
            <person name="Varghese N."/>
            <person name="Submissions S."/>
        </authorList>
    </citation>
    <scope>NUCLEOTIDE SEQUENCE [LARGE SCALE GENOMIC DNA]</scope>
    <source>
        <strain evidence="3">GAS369</strain>
    </source>
</reference>
<evidence type="ECO:0000256" key="1">
    <source>
        <dbReference type="SAM" id="SignalP"/>
    </source>
</evidence>
<organism evidence="2 3">
    <name type="scientific">Bradyrhizobium canariense</name>
    <dbReference type="NCBI Taxonomy" id="255045"/>
    <lineage>
        <taxon>Bacteria</taxon>
        <taxon>Pseudomonadati</taxon>
        <taxon>Pseudomonadota</taxon>
        <taxon>Alphaproteobacteria</taxon>
        <taxon>Hyphomicrobiales</taxon>
        <taxon>Nitrobacteraceae</taxon>
        <taxon>Bradyrhizobium</taxon>
    </lineage>
</organism>
<dbReference type="RefSeq" id="WP_146686198.1">
    <property type="nucleotide sequence ID" value="NZ_LT629750.1"/>
</dbReference>
<sequence length="411" mass="44494">MIHRVLLAAALSLIPGVVRAKPPAVDAAFAPKLIIYPAKGAANACGPGCDRWIAVEGRIDQDAASRIRRFLLKVKDTQRPIYFHSPGGVVGQSFLIGRLLRSRKAVARIGRTIVTACGAATQVDDACLKIKTGGGEVEAEIVTRYAMCNSACSYLFLGATTREVAPDAAMAVHNSKLTMIFHGHPSAQQIAAFTERSTVKADRERASFIAAMGISHELTDLVRTVKFESLHILTRPELYRFGIDTRPTVETAWRLEGAARPYVRKIVLAKKDDSQSFRTMEWRLFCENKDRARLMFVREFDQGGAAVNSVIMIAGSEKPVIFGKFPARTGTYEVWSETIASDTMKAVLAASHLQIGEGASMSEGKTSLATFDIDTNGMEAAWTQFLASCPAAPANAKSVIASPGLTFSPAQ</sequence>
<name>A0A1H1N5S7_9BRAD</name>
<keyword evidence="3" id="KW-1185">Reference proteome</keyword>
<feature type="chain" id="PRO_5009255162" evidence="1">
    <location>
        <begin position="21"/>
        <end position="411"/>
    </location>
</feature>
<gene>
    <name evidence="2" type="ORF">SAMN05444158_0500</name>
</gene>
<dbReference type="SUPFAM" id="SSF52096">
    <property type="entry name" value="ClpP/crotonase"/>
    <property type="match status" value="1"/>
</dbReference>
<accession>A0A1H1N5S7</accession>
<dbReference type="Proteomes" id="UP000243904">
    <property type="component" value="Chromosome I"/>
</dbReference>
<keyword evidence="1" id="KW-0732">Signal</keyword>